<keyword evidence="6 8" id="KW-0505">Motor protein</keyword>
<evidence type="ECO:0000256" key="7">
    <source>
        <dbReference type="ARBA" id="ARBA00023212"/>
    </source>
</evidence>
<reference evidence="11" key="2">
    <citation type="submission" date="2023-05" db="EMBL/GenBank/DDBJ databases">
        <authorList>
            <person name="Fouks B."/>
        </authorList>
    </citation>
    <scope>NUCLEOTIDE SEQUENCE</scope>
    <source>
        <strain evidence="11">Stay&amp;Tobe</strain>
        <tissue evidence="11">Testes</tissue>
    </source>
</reference>
<dbReference type="PANTHER" id="PTHR47968">
    <property type="entry name" value="CENTROMERE PROTEIN E"/>
    <property type="match status" value="1"/>
</dbReference>
<keyword evidence="7" id="KW-0963">Cytoplasm</keyword>
<dbReference type="AlphaFoldDB" id="A0AAD7Z3I1"/>
<organism evidence="11 12">
    <name type="scientific">Diploptera punctata</name>
    <name type="common">Pacific beetle cockroach</name>
    <dbReference type="NCBI Taxonomy" id="6984"/>
    <lineage>
        <taxon>Eukaryota</taxon>
        <taxon>Metazoa</taxon>
        <taxon>Ecdysozoa</taxon>
        <taxon>Arthropoda</taxon>
        <taxon>Hexapoda</taxon>
        <taxon>Insecta</taxon>
        <taxon>Pterygota</taxon>
        <taxon>Neoptera</taxon>
        <taxon>Polyneoptera</taxon>
        <taxon>Dictyoptera</taxon>
        <taxon>Blattodea</taxon>
        <taxon>Blaberoidea</taxon>
        <taxon>Blaberidae</taxon>
        <taxon>Diplopterinae</taxon>
        <taxon>Diploptera</taxon>
    </lineage>
</organism>
<dbReference type="PROSITE" id="PS50067">
    <property type="entry name" value="KINESIN_MOTOR_2"/>
    <property type="match status" value="1"/>
</dbReference>
<dbReference type="SMART" id="SM00129">
    <property type="entry name" value="KISc"/>
    <property type="match status" value="1"/>
</dbReference>
<keyword evidence="5" id="KW-0175">Coiled coil</keyword>
<dbReference type="GO" id="GO:0003777">
    <property type="term" value="F:microtubule motor activity"/>
    <property type="evidence" value="ECO:0007669"/>
    <property type="project" value="InterPro"/>
</dbReference>
<dbReference type="GO" id="GO:0007018">
    <property type="term" value="P:microtubule-based movement"/>
    <property type="evidence" value="ECO:0007669"/>
    <property type="project" value="InterPro"/>
</dbReference>
<evidence type="ECO:0000313" key="12">
    <source>
        <dbReference type="Proteomes" id="UP001233999"/>
    </source>
</evidence>
<keyword evidence="12" id="KW-1185">Reference proteome</keyword>
<evidence type="ECO:0000259" key="10">
    <source>
        <dbReference type="PROSITE" id="PS50067"/>
    </source>
</evidence>
<evidence type="ECO:0000256" key="3">
    <source>
        <dbReference type="ARBA" id="ARBA00022741"/>
    </source>
</evidence>
<dbReference type="InterPro" id="IPR027640">
    <property type="entry name" value="Kinesin-like_fam"/>
</dbReference>
<dbReference type="SUPFAM" id="SSF52540">
    <property type="entry name" value="P-loop containing nucleoside triphosphate hydrolases"/>
    <property type="match status" value="1"/>
</dbReference>
<dbReference type="InterPro" id="IPR027417">
    <property type="entry name" value="P-loop_NTPase"/>
</dbReference>
<feature type="region of interest" description="Disordered" evidence="9">
    <location>
        <begin position="1"/>
        <end position="21"/>
    </location>
</feature>
<dbReference type="Gene3D" id="3.40.850.10">
    <property type="entry name" value="Kinesin motor domain"/>
    <property type="match status" value="1"/>
</dbReference>
<dbReference type="InterPro" id="IPR036961">
    <property type="entry name" value="Kinesin_motor_dom_sf"/>
</dbReference>
<dbReference type="Proteomes" id="UP001233999">
    <property type="component" value="Unassembled WGS sequence"/>
</dbReference>
<evidence type="ECO:0000256" key="4">
    <source>
        <dbReference type="ARBA" id="ARBA00022840"/>
    </source>
</evidence>
<keyword evidence="2" id="KW-0493">Microtubule</keyword>
<feature type="domain" description="Kinesin motor" evidence="10">
    <location>
        <begin position="23"/>
        <end position="159"/>
    </location>
</feature>
<dbReference type="GO" id="GO:0005524">
    <property type="term" value="F:ATP binding"/>
    <property type="evidence" value="ECO:0007669"/>
    <property type="project" value="UniProtKB-UniRule"/>
</dbReference>
<comment type="caution">
    <text evidence="11">The sequence shown here is derived from an EMBL/GenBank/DDBJ whole genome shotgun (WGS) entry which is preliminary data.</text>
</comment>
<evidence type="ECO:0000313" key="11">
    <source>
        <dbReference type="EMBL" id="KAJ9573444.1"/>
    </source>
</evidence>
<reference evidence="11" key="1">
    <citation type="journal article" date="2023" name="IScience">
        <title>Live-bearing cockroach genome reveals convergent evolutionary mechanisms linked to viviparity in insects and beyond.</title>
        <authorList>
            <person name="Fouks B."/>
            <person name="Harrison M.C."/>
            <person name="Mikhailova A.A."/>
            <person name="Marchal E."/>
            <person name="English S."/>
            <person name="Carruthers M."/>
            <person name="Jennings E.C."/>
            <person name="Chiamaka E.L."/>
            <person name="Frigard R.A."/>
            <person name="Pippel M."/>
            <person name="Attardo G.M."/>
            <person name="Benoit J.B."/>
            <person name="Bornberg-Bauer E."/>
            <person name="Tobe S.S."/>
        </authorList>
    </citation>
    <scope>NUCLEOTIDE SEQUENCE</scope>
    <source>
        <strain evidence="11">Stay&amp;Tobe</strain>
    </source>
</reference>
<dbReference type="GO" id="GO:0005874">
    <property type="term" value="C:microtubule"/>
    <property type="evidence" value="ECO:0007669"/>
    <property type="project" value="UniProtKB-KW"/>
</dbReference>
<evidence type="ECO:0000256" key="5">
    <source>
        <dbReference type="ARBA" id="ARBA00023054"/>
    </source>
</evidence>
<comment type="similarity">
    <text evidence="8">Belongs to the TRAFAC class myosin-kinesin ATPase superfamily. Kinesin family.</text>
</comment>
<dbReference type="GO" id="GO:0008017">
    <property type="term" value="F:microtubule binding"/>
    <property type="evidence" value="ECO:0007669"/>
    <property type="project" value="InterPro"/>
</dbReference>
<proteinExistence type="inferred from homology"/>
<keyword evidence="7" id="KW-0206">Cytoskeleton</keyword>
<dbReference type="Pfam" id="PF00225">
    <property type="entry name" value="Kinesin"/>
    <property type="match status" value="1"/>
</dbReference>
<sequence length="159" mass="17382">MTQSTSSSNASTPSQPGKSLEQRLMVAVRIRPLRLSENHRVLHSVDNKMVVMEDDGDKNDVLRQKRGGEKQYVYDAVFGEDSTQEMVYATTSASLVTDVLMGYNATVFAYGATGSGKTHTMVGNSQQPGIMVRALNDLFKAVKDADEPDQFSVSQQLCA</sequence>
<evidence type="ECO:0000256" key="9">
    <source>
        <dbReference type="SAM" id="MobiDB-lite"/>
    </source>
</evidence>
<feature type="compositionally biased region" description="Low complexity" evidence="9">
    <location>
        <begin position="1"/>
        <end position="16"/>
    </location>
</feature>
<accession>A0AAD7Z3I1</accession>
<comment type="subcellular location">
    <subcellularLocation>
        <location evidence="1">Cytoplasm</location>
        <location evidence="1">Cytoskeleton</location>
    </subcellularLocation>
</comment>
<evidence type="ECO:0000256" key="8">
    <source>
        <dbReference type="PROSITE-ProRule" id="PRU00283"/>
    </source>
</evidence>
<gene>
    <name evidence="11" type="ORF">L9F63_009172</name>
</gene>
<evidence type="ECO:0000256" key="1">
    <source>
        <dbReference type="ARBA" id="ARBA00004245"/>
    </source>
</evidence>
<keyword evidence="4 8" id="KW-0067">ATP-binding</keyword>
<dbReference type="EMBL" id="JASPKZ010010699">
    <property type="protein sequence ID" value="KAJ9573444.1"/>
    <property type="molecule type" value="Genomic_DNA"/>
</dbReference>
<dbReference type="PANTHER" id="PTHR47968:SF13">
    <property type="entry name" value="KINESIN-LIKE PROTEIN KIF19 ISOFORM X1"/>
    <property type="match status" value="1"/>
</dbReference>
<name>A0AAD7Z3I1_DIPPU</name>
<evidence type="ECO:0000256" key="6">
    <source>
        <dbReference type="ARBA" id="ARBA00023175"/>
    </source>
</evidence>
<feature type="non-terminal residue" evidence="11">
    <location>
        <position position="159"/>
    </location>
</feature>
<evidence type="ECO:0000256" key="2">
    <source>
        <dbReference type="ARBA" id="ARBA00022701"/>
    </source>
</evidence>
<protein>
    <recommendedName>
        <fullName evidence="10">Kinesin motor domain-containing protein</fullName>
    </recommendedName>
</protein>
<dbReference type="InterPro" id="IPR001752">
    <property type="entry name" value="Kinesin_motor_dom"/>
</dbReference>
<feature type="binding site" evidence="8">
    <location>
        <begin position="111"/>
        <end position="118"/>
    </location>
    <ligand>
        <name>ATP</name>
        <dbReference type="ChEBI" id="CHEBI:30616"/>
    </ligand>
</feature>
<keyword evidence="3 8" id="KW-0547">Nucleotide-binding</keyword>